<keyword evidence="2" id="KW-1185">Reference proteome</keyword>
<dbReference type="InterPro" id="IPR036388">
    <property type="entry name" value="WH-like_DNA-bd_sf"/>
</dbReference>
<dbReference type="Proteomes" id="UP000245133">
    <property type="component" value="Unassembled WGS sequence"/>
</dbReference>
<dbReference type="Gene3D" id="1.10.10.10">
    <property type="entry name" value="Winged helix-like DNA-binding domain superfamily/Winged helix DNA-binding domain"/>
    <property type="match status" value="1"/>
</dbReference>
<dbReference type="Pfam" id="PF02082">
    <property type="entry name" value="Rrf2"/>
    <property type="match status" value="1"/>
</dbReference>
<dbReference type="InterPro" id="IPR036390">
    <property type="entry name" value="WH_DNA-bd_sf"/>
</dbReference>
<dbReference type="AlphaFoldDB" id="A0A2P2E0H6"/>
<name>A0A2P2E0H6_9LEPT</name>
<sequence>MQLAKKPSSIDLSEIYLAVSEHNRIEIPHKEPYTDCPVSCAMGNILSKVSTKVEEDIIQSLKKTKLSELVQQVPKQS</sequence>
<dbReference type="InterPro" id="IPR000944">
    <property type="entry name" value="Tscrpt_reg_Rrf2"/>
</dbReference>
<gene>
    <name evidence="1" type="ORF">LPTSP4_19120</name>
</gene>
<dbReference type="SUPFAM" id="SSF46785">
    <property type="entry name" value="Winged helix' DNA-binding domain"/>
    <property type="match status" value="1"/>
</dbReference>
<evidence type="ECO:0000313" key="1">
    <source>
        <dbReference type="EMBL" id="GBF50387.1"/>
    </source>
</evidence>
<reference evidence="1 2" key="1">
    <citation type="submission" date="2018-02" db="EMBL/GenBank/DDBJ databases">
        <title>Novel Leptospira species isolated from soil and water in Japan.</title>
        <authorList>
            <person name="Nakao R."/>
            <person name="Masuzawa T."/>
        </authorList>
    </citation>
    <scope>NUCLEOTIDE SEQUENCE [LARGE SCALE GENOMIC DNA]</scope>
    <source>
        <strain evidence="1 2">YH101</strain>
    </source>
</reference>
<proteinExistence type="predicted"/>
<accession>A0A2P2E0H6</accession>
<evidence type="ECO:0000313" key="2">
    <source>
        <dbReference type="Proteomes" id="UP000245133"/>
    </source>
</evidence>
<protein>
    <submittedName>
        <fullName evidence="1">Transcriptional regulator</fullName>
    </submittedName>
</protein>
<comment type="caution">
    <text evidence="1">The sequence shown here is derived from an EMBL/GenBank/DDBJ whole genome shotgun (WGS) entry which is preliminary data.</text>
</comment>
<organism evidence="1 2">
    <name type="scientific">Leptospira ryugenii</name>
    <dbReference type="NCBI Taxonomy" id="1917863"/>
    <lineage>
        <taxon>Bacteria</taxon>
        <taxon>Pseudomonadati</taxon>
        <taxon>Spirochaetota</taxon>
        <taxon>Spirochaetia</taxon>
        <taxon>Leptospirales</taxon>
        <taxon>Leptospiraceae</taxon>
        <taxon>Leptospira</taxon>
    </lineage>
</organism>
<dbReference type="EMBL" id="BFBB01000004">
    <property type="protein sequence ID" value="GBF50387.1"/>
    <property type="molecule type" value="Genomic_DNA"/>
</dbReference>